<dbReference type="AlphaFoldDB" id="A0A386UJV4"/>
<gene>
    <name evidence="1" type="ORF">PY32053_00755</name>
</gene>
<dbReference type="Proteomes" id="UP000272010">
    <property type="component" value="Chromosome"/>
</dbReference>
<organism evidence="1 2">
    <name type="scientific">Paracoccus yeei</name>
    <dbReference type="NCBI Taxonomy" id="147645"/>
    <lineage>
        <taxon>Bacteria</taxon>
        <taxon>Pseudomonadati</taxon>
        <taxon>Pseudomonadota</taxon>
        <taxon>Alphaproteobacteria</taxon>
        <taxon>Rhodobacterales</taxon>
        <taxon>Paracoccaceae</taxon>
        <taxon>Paracoccus</taxon>
    </lineage>
</organism>
<proteinExistence type="predicted"/>
<reference evidence="2" key="1">
    <citation type="submission" date="2018-07" db="EMBL/GenBank/DDBJ databases">
        <title>Genome Structure of the Opportunistic Pathogen Paracoccus yeei (Alphaproteobacteria) and Identification of Putative Virulence Factors.</title>
        <authorList>
            <person name="Lasek R."/>
            <person name="Szuplewska M."/>
            <person name="Mitura M."/>
            <person name="Decewicz P."/>
            <person name="Chmielowska C."/>
            <person name="Pawlot A."/>
            <person name="Sentkowska D."/>
            <person name="Czarnecki J."/>
            <person name="Bartosik D."/>
        </authorList>
    </citation>
    <scope>NUCLEOTIDE SEQUENCE [LARGE SCALE GENOMIC DNA]</scope>
    <source>
        <strain evidence="2">CCUG 32053</strain>
    </source>
</reference>
<sequence length="82" mass="8939">MFVDEVEGEAMIDLEGEEVAQVAIAVGAILGLLKLQTENKGAIPMAELPQYITGLADEREKHGDFGAARMLHDWADVLRDDT</sequence>
<dbReference type="EMBL" id="CP031078">
    <property type="protein sequence ID" value="AYF00430.1"/>
    <property type="molecule type" value="Genomic_DNA"/>
</dbReference>
<evidence type="ECO:0000313" key="1">
    <source>
        <dbReference type="EMBL" id="AYF00430.1"/>
    </source>
</evidence>
<protein>
    <submittedName>
        <fullName evidence="1">Uncharacterized protein</fullName>
    </submittedName>
</protein>
<name>A0A386UJV4_9RHOB</name>
<accession>A0A386UJV4</accession>
<evidence type="ECO:0000313" key="2">
    <source>
        <dbReference type="Proteomes" id="UP000272010"/>
    </source>
</evidence>